<evidence type="ECO:0000256" key="1">
    <source>
        <dbReference type="ARBA" id="ARBA00010566"/>
    </source>
</evidence>
<reference evidence="4" key="1">
    <citation type="submission" date="2023-03" db="EMBL/GenBank/DDBJ databases">
        <title>Complete genome of Cladonia borealis.</title>
        <authorList>
            <person name="Park H."/>
        </authorList>
    </citation>
    <scope>NUCLEOTIDE SEQUENCE</scope>
    <source>
        <strain evidence="4">ANT050790</strain>
    </source>
</reference>
<dbReference type="GO" id="GO:0046912">
    <property type="term" value="F:acyltransferase activity, acyl groups converted into alkyl on transfer"/>
    <property type="evidence" value="ECO:0007669"/>
    <property type="project" value="InterPro"/>
</dbReference>
<sequence length="429" mass="47137">MPDGVLHATDSRTSRAYQIHIRRNVIKAVDFQAIKGLVENSDLADQVGSGLRLFDPGFKNTAVSESAITYMYVYNVAMELGIVQHRGYSITDFWQTAEFEDLLHLLVWGHRPSTIEKETIKDELFKAAQIIPESVKTVIHAFPKSAAPMQMIIAGLAAYLGEDPKSIPAHSGRNLYHGNLPLVDKAIIRTLAAFQVCAGLAASHRNGIPFTPVHTNNSFLSNLLTMMGKVDKKTGKPDPKALRAIQRTWALGADLGHTNSTSAFLLGASTLSDPLSCLISALFSGYGILHFGAAEASLKSFATIGSKDKVPELINKVKRGETKLYGYGHRMFKTVDPRVIIGQQILDEIESNHPLAEVATEISRIASEDEYSCSRNIHANSDFFIGIGYTALDFEPSLVPVMVTLMRSGGMMAHWREAMSQPKTNIWRP</sequence>
<dbReference type="GO" id="GO:0005975">
    <property type="term" value="P:carbohydrate metabolic process"/>
    <property type="evidence" value="ECO:0007669"/>
    <property type="project" value="TreeGrafter"/>
</dbReference>
<accession>A0AA39QXL9</accession>
<organism evidence="4 5">
    <name type="scientific">Cladonia borealis</name>
    <dbReference type="NCBI Taxonomy" id="184061"/>
    <lineage>
        <taxon>Eukaryota</taxon>
        <taxon>Fungi</taxon>
        <taxon>Dikarya</taxon>
        <taxon>Ascomycota</taxon>
        <taxon>Pezizomycotina</taxon>
        <taxon>Lecanoromycetes</taxon>
        <taxon>OSLEUM clade</taxon>
        <taxon>Lecanoromycetidae</taxon>
        <taxon>Lecanorales</taxon>
        <taxon>Lecanorineae</taxon>
        <taxon>Cladoniaceae</taxon>
        <taxon>Cladonia</taxon>
    </lineage>
</organism>
<dbReference type="GO" id="GO:0005759">
    <property type="term" value="C:mitochondrial matrix"/>
    <property type="evidence" value="ECO:0007669"/>
    <property type="project" value="TreeGrafter"/>
</dbReference>
<comment type="caution">
    <text evidence="4">The sequence shown here is derived from an EMBL/GenBank/DDBJ whole genome shotgun (WGS) entry which is preliminary data.</text>
</comment>
<dbReference type="InterPro" id="IPR016143">
    <property type="entry name" value="Citrate_synth-like_sm_a-sub"/>
</dbReference>
<evidence type="ECO:0000256" key="2">
    <source>
        <dbReference type="ARBA" id="ARBA00022679"/>
    </source>
</evidence>
<evidence type="ECO:0000313" key="4">
    <source>
        <dbReference type="EMBL" id="KAK0511127.1"/>
    </source>
</evidence>
<gene>
    <name evidence="4" type="ORF">JMJ35_006679</name>
</gene>
<dbReference type="PANTHER" id="PTHR11739">
    <property type="entry name" value="CITRATE SYNTHASE"/>
    <property type="match status" value="1"/>
</dbReference>
<dbReference type="InterPro" id="IPR016142">
    <property type="entry name" value="Citrate_synth-like_lrg_a-sub"/>
</dbReference>
<dbReference type="InterPro" id="IPR002020">
    <property type="entry name" value="Citrate_synthase"/>
</dbReference>
<dbReference type="Proteomes" id="UP001166286">
    <property type="component" value="Unassembled WGS sequence"/>
</dbReference>
<dbReference type="Pfam" id="PF00285">
    <property type="entry name" value="Citrate_synt"/>
    <property type="match status" value="1"/>
</dbReference>
<keyword evidence="2 3" id="KW-0808">Transferase</keyword>
<dbReference type="EMBL" id="JAFEKC020000014">
    <property type="protein sequence ID" value="KAK0511127.1"/>
    <property type="molecule type" value="Genomic_DNA"/>
</dbReference>
<evidence type="ECO:0000256" key="3">
    <source>
        <dbReference type="RuleBase" id="RU000441"/>
    </source>
</evidence>
<dbReference type="AlphaFoldDB" id="A0AA39QXL9"/>
<dbReference type="SUPFAM" id="SSF48256">
    <property type="entry name" value="Citrate synthase"/>
    <property type="match status" value="1"/>
</dbReference>
<proteinExistence type="inferred from homology"/>
<dbReference type="PRINTS" id="PR00143">
    <property type="entry name" value="CITRTSNTHASE"/>
</dbReference>
<dbReference type="Gene3D" id="1.10.580.10">
    <property type="entry name" value="Citrate Synthase, domain 1"/>
    <property type="match status" value="1"/>
</dbReference>
<dbReference type="PANTHER" id="PTHR11739:SF4">
    <property type="entry name" value="CITRATE SYNTHASE, PEROXISOMAL"/>
    <property type="match status" value="1"/>
</dbReference>
<name>A0AA39QXL9_9LECA</name>
<dbReference type="Gene3D" id="1.10.230.10">
    <property type="entry name" value="Cytochrome P450-Terp, domain 2"/>
    <property type="match status" value="1"/>
</dbReference>
<dbReference type="InterPro" id="IPR036969">
    <property type="entry name" value="Citrate_synthase_sf"/>
</dbReference>
<protein>
    <recommendedName>
        <fullName evidence="3">Citrate synthase</fullName>
    </recommendedName>
</protein>
<comment type="similarity">
    <text evidence="1 3">Belongs to the citrate synthase family.</text>
</comment>
<keyword evidence="5" id="KW-1185">Reference proteome</keyword>
<dbReference type="GO" id="GO:0006099">
    <property type="term" value="P:tricarboxylic acid cycle"/>
    <property type="evidence" value="ECO:0007669"/>
    <property type="project" value="TreeGrafter"/>
</dbReference>
<evidence type="ECO:0000313" key="5">
    <source>
        <dbReference type="Proteomes" id="UP001166286"/>
    </source>
</evidence>